<dbReference type="OMA" id="EAIMCHY"/>
<evidence type="ECO:0000256" key="12">
    <source>
        <dbReference type="SAM" id="Phobius"/>
    </source>
</evidence>
<evidence type="ECO:0000256" key="10">
    <source>
        <dbReference type="ARBA" id="ARBA00023136"/>
    </source>
</evidence>
<dbReference type="AlphaFoldDB" id="A0A336LK63"/>
<feature type="transmembrane region" description="Helical" evidence="12">
    <location>
        <begin position="87"/>
        <end position="108"/>
    </location>
</feature>
<gene>
    <name evidence="14" type="primary">CSON007945</name>
</gene>
<dbReference type="EMBL" id="UFQT01000002">
    <property type="protein sequence ID" value="SSX17111.1"/>
    <property type="molecule type" value="Genomic_DNA"/>
</dbReference>
<dbReference type="PANTHER" id="PTHR15422">
    <property type="entry name" value="OS05G0565100 PROTEIN"/>
    <property type="match status" value="1"/>
</dbReference>
<name>A0A336LK63_CULSO</name>
<keyword evidence="10 12" id="KW-0472">Membrane</keyword>
<feature type="transmembrane region" description="Helical" evidence="12">
    <location>
        <begin position="616"/>
        <end position="638"/>
    </location>
</feature>
<dbReference type="InterPro" id="IPR006593">
    <property type="entry name" value="Cyt_b561/ferric_Rdtase_TM"/>
</dbReference>
<evidence type="ECO:0000256" key="3">
    <source>
        <dbReference type="ARBA" id="ARBA00022448"/>
    </source>
</evidence>
<dbReference type="Pfam" id="PF03188">
    <property type="entry name" value="Cytochrom_B561"/>
    <property type="match status" value="3"/>
</dbReference>
<keyword evidence="9" id="KW-0408">Iron</keyword>
<feature type="transmembrane region" description="Helical" evidence="12">
    <location>
        <begin position="367"/>
        <end position="391"/>
    </location>
</feature>
<dbReference type="GO" id="GO:0016020">
    <property type="term" value="C:membrane"/>
    <property type="evidence" value="ECO:0007669"/>
    <property type="project" value="UniProtKB-SubCell"/>
</dbReference>
<proteinExistence type="predicted"/>
<dbReference type="SMART" id="SM00665">
    <property type="entry name" value="B561"/>
    <property type="match status" value="3"/>
</dbReference>
<dbReference type="GO" id="GO:0046872">
    <property type="term" value="F:metal ion binding"/>
    <property type="evidence" value="ECO:0007669"/>
    <property type="project" value="UniProtKB-KW"/>
</dbReference>
<protein>
    <recommendedName>
        <fullName evidence="11">ascorbate ferrireductase (transmembrane)</fullName>
        <ecNumber evidence="11">7.2.1.3</ecNumber>
    </recommendedName>
</protein>
<dbReference type="GO" id="GO:0140575">
    <property type="term" value="F:transmembrane monodehydroascorbate reductase activity"/>
    <property type="evidence" value="ECO:0007669"/>
    <property type="project" value="InterPro"/>
</dbReference>
<comment type="subcellular location">
    <subcellularLocation>
        <location evidence="2">Membrane</location>
        <topology evidence="2">Multi-pass membrane protein</topology>
    </subcellularLocation>
</comment>
<organism evidence="14">
    <name type="scientific">Culicoides sonorensis</name>
    <name type="common">Biting midge</name>
    <dbReference type="NCBI Taxonomy" id="179676"/>
    <lineage>
        <taxon>Eukaryota</taxon>
        <taxon>Metazoa</taxon>
        <taxon>Ecdysozoa</taxon>
        <taxon>Arthropoda</taxon>
        <taxon>Hexapoda</taxon>
        <taxon>Insecta</taxon>
        <taxon>Pterygota</taxon>
        <taxon>Neoptera</taxon>
        <taxon>Endopterygota</taxon>
        <taxon>Diptera</taxon>
        <taxon>Nematocera</taxon>
        <taxon>Chironomoidea</taxon>
        <taxon>Ceratopogonidae</taxon>
        <taxon>Ceratopogoninae</taxon>
        <taxon>Culicoides</taxon>
        <taxon>Monoculicoides</taxon>
    </lineage>
</organism>
<feature type="transmembrane region" description="Helical" evidence="12">
    <location>
        <begin position="543"/>
        <end position="565"/>
    </location>
</feature>
<evidence type="ECO:0000256" key="5">
    <source>
        <dbReference type="ARBA" id="ARBA00022692"/>
    </source>
</evidence>
<dbReference type="VEuPathDB" id="VectorBase:CSON007945"/>
<keyword evidence="3" id="KW-0813">Transport</keyword>
<evidence type="ECO:0000256" key="1">
    <source>
        <dbReference type="ARBA" id="ARBA00001970"/>
    </source>
</evidence>
<keyword evidence="7" id="KW-0249">Electron transport</keyword>
<evidence type="ECO:0000313" key="14">
    <source>
        <dbReference type="EMBL" id="SSX17111.1"/>
    </source>
</evidence>
<sequence>MSSKQPVKSVPVFETFELIINTINHILIGSISIYMTYLCVTLEYKLHNLHVLFSTLGYQLLMCEAILALYSGNAWTQFFTRRQKSGIHFALQILGAGLALSGIGIEIYRKGKLTWKGNHAILGLVSGIFLLINLIIGLMAFWSMKLKNWIKPVYIKLLHNLIGLLCFICGMVSLYYGFEKRLVVQNTTNGGKMYLQIASLITAILLTSLNLKMIPKQNPKKKVSAFEIFEVILNTINHVLIGVITIYMTWLGITVEYQLYNLHVIFCTIGYQFLMAEAILVLYSGNAWSQLLTRRQKSNAHLILQIFGSGIAIAGLGIQIYRKGGLTWKSNHSILGTISGIFLLINLVIGFATFWSMKLKEWIKPVYLKLVHNCLGILCFLFGMVSLYYAFEKKIVINNASNEVKVFLQVSCLITTILLIFLKMNPDQPLKTTSLTQIIEVIVNTVNHVLIGVISIYMTWLCITVEYQLYHLHVLLSTLGYQLLMAEAILTLYSGNSWSQFLSKRQKATIHFVLQVLGSGTAIIGLGIQIYRKGGLTWKSYHSITGTISGIFLLMNLGIGVMTFWSMKIKKWIKPLYLKFTHNLLGILCFSFGMISLYFGFEKRIVIHNATNEVKMFLQISCLITTVIICTGALKTLFHYFKTIIRRNSNESQISLKKF</sequence>
<feature type="domain" description="Cytochrome b561" evidence="13">
    <location>
        <begin position="19"/>
        <end position="215"/>
    </location>
</feature>
<feature type="transmembrane region" description="Helical" evidence="12">
    <location>
        <begin position="193"/>
        <end position="211"/>
    </location>
</feature>
<feature type="transmembrane region" description="Helical" evidence="12">
    <location>
        <begin position="577"/>
        <end position="601"/>
    </location>
</feature>
<feature type="transmembrane region" description="Helical" evidence="12">
    <location>
        <begin position="120"/>
        <end position="142"/>
    </location>
</feature>
<evidence type="ECO:0000256" key="7">
    <source>
        <dbReference type="ARBA" id="ARBA00022982"/>
    </source>
</evidence>
<dbReference type="PANTHER" id="PTHR15422:SF43">
    <property type="entry name" value="ASCORBATE FERRIREDUCTASE (TRANSMEMBRANE)"/>
    <property type="match status" value="1"/>
</dbReference>
<evidence type="ECO:0000256" key="6">
    <source>
        <dbReference type="ARBA" id="ARBA00022723"/>
    </source>
</evidence>
<feature type="transmembrane region" description="Helical" evidence="12">
    <location>
        <begin position="470"/>
        <end position="492"/>
    </location>
</feature>
<keyword evidence="6" id="KW-0479">Metal-binding</keyword>
<keyword evidence="8 12" id="KW-1133">Transmembrane helix</keyword>
<feature type="transmembrane region" description="Helical" evidence="12">
    <location>
        <begin position="56"/>
        <end position="75"/>
    </location>
</feature>
<dbReference type="PROSITE" id="PS50939">
    <property type="entry name" value="CYTOCHROME_B561"/>
    <property type="match status" value="3"/>
</dbReference>
<evidence type="ECO:0000259" key="13">
    <source>
        <dbReference type="PROSITE" id="PS50939"/>
    </source>
</evidence>
<feature type="transmembrane region" description="Helical" evidence="12">
    <location>
        <begin position="406"/>
        <end position="426"/>
    </location>
</feature>
<feature type="transmembrane region" description="Helical" evidence="12">
    <location>
        <begin position="333"/>
        <end position="355"/>
    </location>
</feature>
<feature type="domain" description="Cytochrome b561" evidence="13">
    <location>
        <begin position="442"/>
        <end position="640"/>
    </location>
</feature>
<evidence type="ECO:0000256" key="11">
    <source>
        <dbReference type="ARBA" id="ARBA00024225"/>
    </source>
</evidence>
<comment type="cofactor">
    <cofactor evidence="1">
        <name>heme b</name>
        <dbReference type="ChEBI" id="CHEBI:60344"/>
    </cofactor>
</comment>
<evidence type="ECO:0000256" key="4">
    <source>
        <dbReference type="ARBA" id="ARBA00022617"/>
    </source>
</evidence>
<accession>A0A336LK63</accession>
<feature type="transmembrane region" description="Helical" evidence="12">
    <location>
        <begin position="259"/>
        <end position="282"/>
    </location>
</feature>
<feature type="domain" description="Cytochrome b561" evidence="13">
    <location>
        <begin position="232"/>
        <end position="427"/>
    </location>
</feature>
<feature type="transmembrane region" description="Helical" evidence="12">
    <location>
        <begin position="231"/>
        <end position="253"/>
    </location>
</feature>
<feature type="transmembrane region" description="Helical" evidence="12">
    <location>
        <begin position="302"/>
        <end position="321"/>
    </location>
</feature>
<dbReference type="Gene3D" id="1.20.120.1770">
    <property type="match status" value="3"/>
</dbReference>
<dbReference type="InterPro" id="IPR045150">
    <property type="entry name" value="CYB561D1/2"/>
</dbReference>
<keyword evidence="4" id="KW-0349">Heme</keyword>
<feature type="transmembrane region" description="Helical" evidence="12">
    <location>
        <begin position="154"/>
        <end position="178"/>
    </location>
</feature>
<dbReference type="GO" id="GO:0140571">
    <property type="term" value="F:transmembrane ascorbate ferrireductase activity"/>
    <property type="evidence" value="ECO:0007669"/>
    <property type="project" value="UniProtKB-EC"/>
</dbReference>
<evidence type="ECO:0000256" key="8">
    <source>
        <dbReference type="ARBA" id="ARBA00022989"/>
    </source>
</evidence>
<evidence type="ECO:0000256" key="2">
    <source>
        <dbReference type="ARBA" id="ARBA00004141"/>
    </source>
</evidence>
<feature type="transmembrane region" description="Helical" evidence="12">
    <location>
        <begin position="12"/>
        <end position="36"/>
    </location>
</feature>
<reference evidence="14" key="1">
    <citation type="submission" date="2018-07" db="EMBL/GenBank/DDBJ databases">
        <authorList>
            <person name="Quirk P.G."/>
            <person name="Krulwich T.A."/>
        </authorList>
    </citation>
    <scope>NUCLEOTIDE SEQUENCE</scope>
</reference>
<feature type="transmembrane region" description="Helical" evidence="12">
    <location>
        <begin position="512"/>
        <end position="531"/>
    </location>
</feature>
<feature type="transmembrane region" description="Helical" evidence="12">
    <location>
        <begin position="438"/>
        <end position="458"/>
    </location>
</feature>
<evidence type="ECO:0000256" key="9">
    <source>
        <dbReference type="ARBA" id="ARBA00023004"/>
    </source>
</evidence>
<dbReference type="EC" id="7.2.1.3" evidence="11"/>
<keyword evidence="5 12" id="KW-0812">Transmembrane</keyword>